<feature type="region of interest" description="Disordered" evidence="7">
    <location>
        <begin position="1"/>
        <end position="49"/>
    </location>
</feature>
<dbReference type="GO" id="GO:0006355">
    <property type="term" value="P:regulation of DNA-templated transcription"/>
    <property type="evidence" value="ECO:0007669"/>
    <property type="project" value="InterPro"/>
</dbReference>
<dbReference type="SUPFAM" id="SSF47762">
    <property type="entry name" value="PAH2 domain"/>
    <property type="match status" value="1"/>
</dbReference>
<evidence type="ECO:0000256" key="5">
    <source>
        <dbReference type="PROSITE-ProRule" id="PRU00810"/>
    </source>
</evidence>
<feature type="region of interest" description="Disordered" evidence="7">
    <location>
        <begin position="356"/>
        <end position="393"/>
    </location>
</feature>
<evidence type="ECO:0000256" key="1">
    <source>
        <dbReference type="ARBA" id="ARBA00004123"/>
    </source>
</evidence>
<dbReference type="InterPro" id="IPR036600">
    <property type="entry name" value="PAH_sf"/>
</dbReference>
<feature type="compositionally biased region" description="Basic and acidic residues" evidence="7">
    <location>
        <begin position="149"/>
        <end position="162"/>
    </location>
</feature>
<feature type="coiled-coil region" evidence="6">
    <location>
        <begin position="925"/>
        <end position="969"/>
    </location>
</feature>
<dbReference type="EMBL" id="JADBJN010000001">
    <property type="protein sequence ID" value="KAG5680926.1"/>
    <property type="molecule type" value="Genomic_DNA"/>
</dbReference>
<protein>
    <recommendedName>
        <fullName evidence="10">Myb-like domain-containing protein</fullName>
    </recommendedName>
</protein>
<feature type="compositionally biased region" description="Polar residues" evidence="7">
    <location>
        <begin position="181"/>
        <end position="205"/>
    </location>
</feature>
<feature type="region of interest" description="Disordered" evidence="7">
    <location>
        <begin position="94"/>
        <end position="226"/>
    </location>
</feature>
<gene>
    <name evidence="8" type="ORF">PVAND_010402</name>
</gene>
<feature type="region of interest" description="Disordered" evidence="7">
    <location>
        <begin position="1439"/>
        <end position="1497"/>
    </location>
</feature>
<evidence type="ECO:0008006" key="10">
    <source>
        <dbReference type="Google" id="ProtNLM"/>
    </source>
</evidence>
<keyword evidence="6" id="KW-0175">Coiled coil</keyword>
<dbReference type="Gene3D" id="1.10.10.60">
    <property type="entry name" value="Homeodomain-like"/>
    <property type="match status" value="1"/>
</dbReference>
<feature type="compositionally biased region" description="Acidic residues" evidence="7">
    <location>
        <begin position="1"/>
        <end position="11"/>
    </location>
</feature>
<dbReference type="Proteomes" id="UP001107558">
    <property type="component" value="Chromosome 1"/>
</dbReference>
<accession>A0A9J6CH55</accession>
<evidence type="ECO:0000256" key="7">
    <source>
        <dbReference type="SAM" id="MobiDB-lite"/>
    </source>
</evidence>
<evidence type="ECO:0000256" key="2">
    <source>
        <dbReference type="ARBA" id="ARBA00023015"/>
    </source>
</evidence>
<evidence type="ECO:0000256" key="4">
    <source>
        <dbReference type="ARBA" id="ARBA00023242"/>
    </source>
</evidence>
<evidence type="ECO:0000313" key="8">
    <source>
        <dbReference type="EMBL" id="KAG5680926.1"/>
    </source>
</evidence>
<dbReference type="Gene3D" id="1.20.1160.11">
    <property type="entry name" value="Paired amphipathic helix"/>
    <property type="match status" value="1"/>
</dbReference>
<dbReference type="GO" id="GO:0003712">
    <property type="term" value="F:transcription coregulator activity"/>
    <property type="evidence" value="ECO:0007669"/>
    <property type="project" value="TreeGrafter"/>
</dbReference>
<keyword evidence="9" id="KW-1185">Reference proteome</keyword>
<comment type="caution">
    <text evidence="8">The sequence shown here is derived from an EMBL/GenBank/DDBJ whole genome shotgun (WGS) entry which is preliminary data.</text>
</comment>
<feature type="compositionally biased region" description="Acidic residues" evidence="7">
    <location>
        <begin position="163"/>
        <end position="180"/>
    </location>
</feature>
<evidence type="ECO:0000313" key="9">
    <source>
        <dbReference type="Proteomes" id="UP001107558"/>
    </source>
</evidence>
<dbReference type="InterPro" id="IPR052435">
    <property type="entry name" value="YY1-Transcr_Regul"/>
</dbReference>
<comment type="subcellular location">
    <subcellularLocation>
        <location evidence="1 5">Nucleus</location>
    </subcellularLocation>
</comment>
<dbReference type="OrthoDB" id="6257037at2759"/>
<dbReference type="PANTHER" id="PTHR16088:SF3">
    <property type="entry name" value="GON-4-LIKE PROTEIN"/>
    <property type="match status" value="1"/>
</dbReference>
<feature type="compositionally biased region" description="Polar residues" evidence="7">
    <location>
        <begin position="365"/>
        <end position="378"/>
    </location>
</feature>
<dbReference type="PANTHER" id="PTHR16088">
    <property type="entry name" value="YY1 ASSOCIATED PROTEIN-RELATED"/>
    <property type="match status" value="1"/>
</dbReference>
<name>A0A9J6CH55_POLVA</name>
<dbReference type="GO" id="GO:0005634">
    <property type="term" value="C:nucleus"/>
    <property type="evidence" value="ECO:0007669"/>
    <property type="project" value="UniProtKB-SubCell"/>
</dbReference>
<proteinExistence type="predicted"/>
<organism evidence="8 9">
    <name type="scientific">Polypedilum vanderplanki</name>
    <name type="common">Sleeping chironomid midge</name>
    <dbReference type="NCBI Taxonomy" id="319348"/>
    <lineage>
        <taxon>Eukaryota</taxon>
        <taxon>Metazoa</taxon>
        <taxon>Ecdysozoa</taxon>
        <taxon>Arthropoda</taxon>
        <taxon>Hexapoda</taxon>
        <taxon>Insecta</taxon>
        <taxon>Pterygota</taxon>
        <taxon>Neoptera</taxon>
        <taxon>Endopterygota</taxon>
        <taxon>Diptera</taxon>
        <taxon>Nematocera</taxon>
        <taxon>Chironomoidea</taxon>
        <taxon>Chironomidae</taxon>
        <taxon>Chironominae</taxon>
        <taxon>Polypedilum</taxon>
        <taxon>Polypedilum</taxon>
    </lineage>
</organism>
<keyword evidence="2" id="KW-0805">Transcription regulation</keyword>
<dbReference type="InterPro" id="IPR003822">
    <property type="entry name" value="PAH"/>
</dbReference>
<feature type="region of interest" description="Disordered" evidence="7">
    <location>
        <begin position="1066"/>
        <end position="1088"/>
    </location>
</feature>
<evidence type="ECO:0000256" key="6">
    <source>
        <dbReference type="SAM" id="Coils"/>
    </source>
</evidence>
<feature type="compositionally biased region" description="Low complexity" evidence="7">
    <location>
        <begin position="1456"/>
        <end position="1486"/>
    </location>
</feature>
<feature type="compositionally biased region" description="Low complexity" evidence="7">
    <location>
        <begin position="1069"/>
        <end position="1079"/>
    </location>
</feature>
<reference evidence="8" key="1">
    <citation type="submission" date="2021-03" db="EMBL/GenBank/DDBJ databases">
        <title>Chromosome level genome of the anhydrobiotic midge Polypedilum vanderplanki.</title>
        <authorList>
            <person name="Yoshida Y."/>
            <person name="Kikawada T."/>
            <person name="Gusev O."/>
        </authorList>
    </citation>
    <scope>NUCLEOTIDE SEQUENCE</scope>
    <source>
        <strain evidence="8">NIAS01</strain>
        <tissue evidence="8">Whole body or cell culture</tissue>
    </source>
</reference>
<sequence length="1626" mass="188306">MEEEKEEDDLSDSSSESMQLRIAESPKKKRKRRSKQMSPSSDEIEEFKKLDKTIEDTISKCKNLTSDAARKMLYKLVKNDHVLALTLLKAEEEENLEKWKKEEYNNSSEEEMDKKSENDGPITPKLTRLKAKQLNKQLPLPELSLTTPKPDDEVVKLINEELHSDEEDEEYQPDILDSDGDITNTTFSDIDSQPSTPGSALINDSPQKDGEFKIPRTPLSAEEQENIARRTRSKLCLQTTSIETIESTFIPPDIDIDMYDFDMYENEDDNEWKEFLNEFMQPLAGHSEEIDDDQLDPEYIAEPMPLDKEELKPVRVSKKELNQLISELLEDSCSTMFDNEPIGKKTENVILKNTKKQVKTPPSKVKSQFQSPKTNISTKSEELNELNTPPHSTLDNENKNLFSEKIPEQFTQAPVYHHYYSPVQLQTPQRSGYFTPTYQSPNTSLISPMIATPPPQIITPSPLIVNRDLSPASIIVINQNQLEFRPIADANSIMSQGYFNNGFYTLPQYLTVQVPTIDLLQNGLNFTTPFVNNNSLTENLHAESSVHTEQNLTDDSKQNLKRESKLKSFDYLNYELPKPPLKFDEKAKGFTMEQTILLEEQFRMHCQMLAQNYLQFYAHPKLWDLAQTQKEKLLELEKICPKNNKSHFYECVNLCNKWEKDLEENNEKNKNYMEFLHEEVELDEEAFKEHKFFKGRFHNRLMEAMLQSKAIIYVSLLPKIPFRAVKYSKIDPSIAELKMIALGIERAHDKIYHELNSLNPIRLREPKITSIASEVVRILNSFRSHKSMLKIIETYKNHTMMNPIKYYFQHRKAPSIIHPKIEAIDLKNVQPPMNLRRGVLPKLFENYKFSFERLQIYPFTGYNGERCETNANLKKVPLDNEIGSQERKELIEGATEKKSNTLQKINLDDKFQLEIVCDEIPRLNITFLTDKNQVLQENNDNLQKRNPLLKNWQKTNEEKQRNLTSILKKVTSNVQSNQPKKKTVNFLLPVETNQTKCSVNFSKEIKASFIAKRKFKNIIETFFTNFSKNFTIKDDIPLLIRIIFIRIRSFDIYWKLVNYTMLSKKNKDGTTNGSSSTTSESFLKPKRPLSSEEYSKKINRKLKEYRGLIFQNAENCIEKDCSFAINYLEKVKRTLVENGDDELFGQFTRMLTAFNPEIESVPELYYKMETLLLPGYPDLLDLFLNFLLPEHAAEIGKFCEHFLLTNMSNLIEKLNFFFRKQPSSLKKIYACINELSTESDLTIESIKLKILPLMKGNQLLIDWFMELFDRPPENNIVQDEYETLHLKKFTSESEMVDDEYEEMQSQEFIDSSENNNLPVCGVKYINGKIMYRSKTLLPAKISFLACDAMIDDKPNKDDENSSSLCIHEIRKHIQYNDGKKSNDNEDSSKVKKKKTNIKKYKVCDSQTLRAHAIRLNSIHAQNGEKMSDVIHLLDASTKSYGNQESPKKGLCRNTKKILSNSPKKILKSPSSSSSSDISTTNFSSPSPTKALDTKPQNSVQIVKKVRTIIINNNTTDDDQPTKKQKITENLLCDQQIQPLSNSNDEEEIIEEEKPNSSNNLVVTTDIVAWTRDEDKMILEEIKNGFSIENKENLINSLAVKLKNRDRSEIQERYEFLLNFVTYLTSS</sequence>
<dbReference type="PROSITE" id="PS51477">
    <property type="entry name" value="PAH"/>
    <property type="match status" value="1"/>
</dbReference>
<evidence type="ECO:0000256" key="3">
    <source>
        <dbReference type="ARBA" id="ARBA00023163"/>
    </source>
</evidence>
<keyword evidence="3" id="KW-0804">Transcription</keyword>
<keyword evidence="4 5" id="KW-0539">Nucleus</keyword>